<gene>
    <name evidence="3" type="ORF">UFOPK3770_00635</name>
</gene>
<dbReference type="EMBL" id="CAESAJ010000053">
    <property type="protein sequence ID" value="CAB4336847.1"/>
    <property type="molecule type" value="Genomic_DNA"/>
</dbReference>
<dbReference type="GO" id="GO:0016491">
    <property type="term" value="F:oxidoreductase activity"/>
    <property type="evidence" value="ECO:0007669"/>
    <property type="project" value="UniProtKB-KW"/>
</dbReference>
<protein>
    <submittedName>
        <fullName evidence="3">Unannotated protein</fullName>
    </submittedName>
</protein>
<accession>A0A6J5Z6T5</accession>
<dbReference type="CDD" id="cd11731">
    <property type="entry name" value="Lin1944_like_SDR_c"/>
    <property type="match status" value="1"/>
</dbReference>
<dbReference type="Gene3D" id="3.40.50.720">
    <property type="entry name" value="NAD(P)-binding Rossmann-like Domain"/>
    <property type="match status" value="1"/>
</dbReference>
<reference evidence="3" key="1">
    <citation type="submission" date="2020-05" db="EMBL/GenBank/DDBJ databases">
        <authorList>
            <person name="Chiriac C."/>
            <person name="Salcher M."/>
            <person name="Ghai R."/>
            <person name="Kavagutti S V."/>
        </authorList>
    </citation>
    <scope>NUCLEOTIDE SEQUENCE</scope>
</reference>
<dbReference type="AlphaFoldDB" id="A0A6J5Z6T5"/>
<proteinExistence type="inferred from homology"/>
<organism evidence="3">
    <name type="scientific">freshwater metagenome</name>
    <dbReference type="NCBI Taxonomy" id="449393"/>
    <lineage>
        <taxon>unclassified sequences</taxon>
        <taxon>metagenomes</taxon>
        <taxon>ecological metagenomes</taxon>
    </lineage>
</organism>
<sequence length="197" mass="20905">MKVLVVGATGLIGAGVAKELGKRHEVVPASRSSLISVDVNDPDSIAEMFQRVGHVDAIVSCAGHVAFKELANLNREDYLHGFTDKVLGQVELVNQGMHHLSDGGSITLTSGILGREPIKSGALAALANGALESFVIAAAIDLPRGIRINIVSPTILKENEKAHSFFPGFEQVTLKQVTDAYVKSVDGWHTGQIFKVG</sequence>
<dbReference type="PRINTS" id="PR00081">
    <property type="entry name" value="GDHRDH"/>
</dbReference>
<dbReference type="Pfam" id="PF13561">
    <property type="entry name" value="adh_short_C2"/>
    <property type="match status" value="1"/>
</dbReference>
<evidence type="ECO:0000313" key="3">
    <source>
        <dbReference type="EMBL" id="CAB4336847.1"/>
    </source>
</evidence>
<dbReference type="InterPro" id="IPR036291">
    <property type="entry name" value="NAD(P)-bd_dom_sf"/>
</dbReference>
<dbReference type="SUPFAM" id="SSF51735">
    <property type="entry name" value="NAD(P)-binding Rossmann-fold domains"/>
    <property type="match status" value="1"/>
</dbReference>
<dbReference type="InterPro" id="IPR002347">
    <property type="entry name" value="SDR_fam"/>
</dbReference>
<keyword evidence="2" id="KW-0560">Oxidoreductase</keyword>
<dbReference type="PANTHER" id="PTHR43477">
    <property type="entry name" value="DIHYDROANTICAPSIN 7-DEHYDROGENASE"/>
    <property type="match status" value="1"/>
</dbReference>
<dbReference type="InterPro" id="IPR051122">
    <property type="entry name" value="SDR_DHRS6-like"/>
</dbReference>
<evidence type="ECO:0000256" key="1">
    <source>
        <dbReference type="ARBA" id="ARBA00006484"/>
    </source>
</evidence>
<comment type="similarity">
    <text evidence="1">Belongs to the short-chain dehydrogenases/reductases (SDR) family.</text>
</comment>
<dbReference type="PANTHER" id="PTHR43477:SF1">
    <property type="entry name" value="DIHYDROANTICAPSIN 7-DEHYDROGENASE"/>
    <property type="match status" value="1"/>
</dbReference>
<dbReference type="NCBIfam" id="NF005754">
    <property type="entry name" value="PRK07578.1"/>
    <property type="match status" value="1"/>
</dbReference>
<evidence type="ECO:0000256" key="2">
    <source>
        <dbReference type="ARBA" id="ARBA00023002"/>
    </source>
</evidence>
<name>A0A6J5Z6T5_9ZZZZ</name>